<evidence type="ECO:0000313" key="3">
    <source>
        <dbReference type="Proteomes" id="UP000709466"/>
    </source>
</evidence>
<comment type="caution">
    <text evidence="2">The sequence shown here is derived from an EMBL/GenBank/DDBJ whole genome shotgun (WGS) entry which is preliminary data.</text>
</comment>
<dbReference type="InterPro" id="IPR006141">
    <property type="entry name" value="Intein_N"/>
</dbReference>
<evidence type="ECO:0000259" key="1">
    <source>
        <dbReference type="SMART" id="SM00306"/>
    </source>
</evidence>
<reference evidence="2 3" key="1">
    <citation type="submission" date="2020-03" db="EMBL/GenBank/DDBJ databases">
        <title>Bacterial isolates of synthetic phycosphere.</title>
        <authorList>
            <person name="Fu H."/>
            <person name="Moran M.A."/>
        </authorList>
    </citation>
    <scope>NUCLEOTIDE SEQUENCE [LARGE SCALE GENOMIC DNA]</scope>
    <source>
        <strain evidence="2 3">HF1</strain>
    </source>
</reference>
<evidence type="ECO:0000313" key="2">
    <source>
        <dbReference type="EMBL" id="NIY72563.1"/>
    </source>
</evidence>
<dbReference type="PROSITE" id="PS50817">
    <property type="entry name" value="INTEIN_N_TER"/>
    <property type="match status" value="1"/>
</dbReference>
<dbReference type="InterPro" id="IPR028992">
    <property type="entry name" value="Hedgehog/Intein_dom"/>
</dbReference>
<feature type="domain" description="Hint" evidence="1">
    <location>
        <begin position="147"/>
        <end position="256"/>
    </location>
</feature>
<accession>A0ABX0VWV3</accession>
<dbReference type="EMBL" id="JAATOP010000005">
    <property type="protein sequence ID" value="NIY72563.1"/>
    <property type="molecule type" value="Genomic_DNA"/>
</dbReference>
<dbReference type="RefSeq" id="WP_167637947.1">
    <property type="nucleotide sequence ID" value="NZ_JAATOP010000005.1"/>
</dbReference>
<dbReference type="SMART" id="SM00306">
    <property type="entry name" value="HintN"/>
    <property type="match status" value="1"/>
</dbReference>
<keyword evidence="3" id="KW-1185">Reference proteome</keyword>
<protein>
    <submittedName>
        <fullName evidence="2">Hint domain-containing protein</fullName>
    </submittedName>
</protein>
<sequence>MPKTPEPNTSQTLPVFRAEEFVVVNGVAEGDSLSFADELLMDDIYQLAHSAQRSMLTVVYSADGKILTIDGQSETGGAGNRIFLDCMLTLMGSDSHTHEAVVLVEVEDDEVEAIYLLPLSKMVPDTEYRLVGIDRNAALPRFAEMACVSFARGTRITMASGEQRPIEDLKVGDRLLTRDDGAQQIRWVGQTTLRATGQFAPVLIRKGALNNANDLLLSPEHRLFVYQRQDQVGAGRAEVLVKVRHLINGDSVVQQDGGYVDYFQLLFDDHQIIYAEGIAAESLMIDPRTRAALPNEIRSLGHKHRHHLDYEIEEELMKDAKAVERLRKASST</sequence>
<dbReference type="Gene3D" id="2.170.16.10">
    <property type="entry name" value="Hedgehog/Intein (Hint) domain"/>
    <property type="match status" value="1"/>
</dbReference>
<dbReference type="Pfam" id="PF13403">
    <property type="entry name" value="Hint_2"/>
    <property type="match status" value="1"/>
</dbReference>
<dbReference type="InterPro" id="IPR036844">
    <property type="entry name" value="Hint_dom_sf"/>
</dbReference>
<dbReference type="CDD" id="cd00081">
    <property type="entry name" value="Hint"/>
    <property type="match status" value="1"/>
</dbReference>
<gene>
    <name evidence="2" type="ORF">HCZ30_08945</name>
</gene>
<name>A0ABX0VWV3_9RHOB</name>
<dbReference type="SUPFAM" id="SSF51294">
    <property type="entry name" value="Hedgehog/intein (Hint) domain"/>
    <property type="match status" value="1"/>
</dbReference>
<proteinExistence type="predicted"/>
<dbReference type="InterPro" id="IPR003587">
    <property type="entry name" value="Hint_dom_N"/>
</dbReference>
<organism evidence="2 3">
    <name type="scientific">Marivivens donghaensis</name>
    <dbReference type="NCBI Taxonomy" id="1699413"/>
    <lineage>
        <taxon>Bacteria</taxon>
        <taxon>Pseudomonadati</taxon>
        <taxon>Pseudomonadota</taxon>
        <taxon>Alphaproteobacteria</taxon>
        <taxon>Rhodobacterales</taxon>
        <taxon>Paracoccaceae</taxon>
        <taxon>Marivivens group</taxon>
        <taxon>Marivivens</taxon>
    </lineage>
</organism>
<dbReference type="Proteomes" id="UP000709466">
    <property type="component" value="Unassembled WGS sequence"/>
</dbReference>